<dbReference type="GO" id="GO:0001228">
    <property type="term" value="F:DNA-binding transcription activator activity, RNA polymerase II-specific"/>
    <property type="evidence" value="ECO:0007669"/>
    <property type="project" value="TreeGrafter"/>
</dbReference>
<keyword evidence="3" id="KW-0804">Transcription</keyword>
<dbReference type="GO" id="GO:0003677">
    <property type="term" value="F:DNA binding"/>
    <property type="evidence" value="ECO:0007669"/>
    <property type="project" value="UniProtKB-KW"/>
</dbReference>
<protein>
    <recommendedName>
        <fullName evidence="5">Zn(2)-C6 fungal-type domain-containing protein</fullName>
    </recommendedName>
</protein>
<evidence type="ECO:0000313" key="6">
    <source>
        <dbReference type="EMBL" id="KAJ8995023.1"/>
    </source>
</evidence>
<evidence type="ECO:0000256" key="4">
    <source>
        <dbReference type="ARBA" id="ARBA00023242"/>
    </source>
</evidence>
<evidence type="ECO:0000259" key="5">
    <source>
        <dbReference type="PROSITE" id="PS50048"/>
    </source>
</evidence>
<sequence>MPSRRSHTKSHHGCLQCKLRRVKCDESSPQCQRCLKSQIKCSFLDDGPERLSSPSGNILVFDRRTPKGIDYQHPPKPNPCQARIESTPTPVLTPQSDVVAGGHLSRVDNRFDILDLELIQHYSTRTYMTICSRLSTHVVWRDTVFAEALRHEFLLHGLMATSAQHKATMQPKTSDAYAQYSKVALAYQNAALAAYIPEVSKPNQDNSIALFCGSLLLTVWAFASKRLPEGLARVKLDFGPDETSPGIALPAHSPTADFIEIIMIVRGVYAVFSETGTWLQGDIEELLRFPRDGDLPPHPPDVVDAFDILGKAFEEPQLRPSLEAKGSKEAMFLCVEQLGQLRDISRCRSVVEWDGHIFSWFIMAPPPFIHCLKQGHPMALILFAHWAAMFRCMDHHWWATGWAYSLVADVSSRLDPIWSRYLEWPKRQVGLAFQESASFDSSR</sequence>
<evidence type="ECO:0000313" key="7">
    <source>
        <dbReference type="Proteomes" id="UP001161757"/>
    </source>
</evidence>
<dbReference type="InterPro" id="IPR001138">
    <property type="entry name" value="Zn2Cys6_DnaBD"/>
</dbReference>
<dbReference type="InterPro" id="IPR053157">
    <property type="entry name" value="Sterol_Uptake_Regulator"/>
</dbReference>
<dbReference type="SMART" id="SM00066">
    <property type="entry name" value="GAL4"/>
    <property type="match status" value="1"/>
</dbReference>
<name>A0AAN6IYR2_EXODE</name>
<dbReference type="PANTHER" id="PTHR47784">
    <property type="entry name" value="STEROL UPTAKE CONTROL PROTEIN 2"/>
    <property type="match status" value="1"/>
</dbReference>
<feature type="domain" description="Zn(2)-C6 fungal-type" evidence="5">
    <location>
        <begin position="13"/>
        <end position="43"/>
    </location>
</feature>
<gene>
    <name evidence="6" type="ORF">HRR80_001715</name>
</gene>
<accession>A0AAN6IYR2</accession>
<reference evidence="6" key="1">
    <citation type="submission" date="2023-01" db="EMBL/GenBank/DDBJ databases">
        <title>Exophiala dermititidis isolated from Cystic Fibrosis Patient.</title>
        <authorList>
            <person name="Kurbessoian T."/>
            <person name="Crocker A."/>
            <person name="Murante D."/>
            <person name="Hogan D.A."/>
            <person name="Stajich J.E."/>
        </authorList>
    </citation>
    <scope>NUCLEOTIDE SEQUENCE</scope>
    <source>
        <strain evidence="6">Ex8</strain>
    </source>
</reference>
<keyword evidence="2" id="KW-0238">DNA-binding</keyword>
<dbReference type="SUPFAM" id="SSF57701">
    <property type="entry name" value="Zn2/Cys6 DNA-binding domain"/>
    <property type="match status" value="1"/>
</dbReference>
<dbReference type="Pfam" id="PF00172">
    <property type="entry name" value="Zn_clus"/>
    <property type="match status" value="1"/>
</dbReference>
<evidence type="ECO:0000256" key="2">
    <source>
        <dbReference type="ARBA" id="ARBA00023125"/>
    </source>
</evidence>
<dbReference type="PROSITE" id="PS50048">
    <property type="entry name" value="ZN2_CY6_FUNGAL_2"/>
    <property type="match status" value="1"/>
</dbReference>
<proteinExistence type="predicted"/>
<organism evidence="6 7">
    <name type="scientific">Exophiala dermatitidis</name>
    <name type="common">Black yeast-like fungus</name>
    <name type="synonym">Wangiella dermatitidis</name>
    <dbReference type="NCBI Taxonomy" id="5970"/>
    <lineage>
        <taxon>Eukaryota</taxon>
        <taxon>Fungi</taxon>
        <taxon>Dikarya</taxon>
        <taxon>Ascomycota</taxon>
        <taxon>Pezizomycotina</taxon>
        <taxon>Eurotiomycetes</taxon>
        <taxon>Chaetothyriomycetidae</taxon>
        <taxon>Chaetothyriales</taxon>
        <taxon>Herpotrichiellaceae</taxon>
        <taxon>Exophiala</taxon>
    </lineage>
</organism>
<dbReference type="Gene3D" id="4.10.240.10">
    <property type="entry name" value="Zn(2)-C6 fungal-type DNA-binding domain"/>
    <property type="match status" value="1"/>
</dbReference>
<dbReference type="CDD" id="cd00067">
    <property type="entry name" value="GAL4"/>
    <property type="match status" value="1"/>
</dbReference>
<keyword evidence="4" id="KW-0539">Nucleus</keyword>
<dbReference type="AlphaFoldDB" id="A0AAN6IYR2"/>
<dbReference type="PANTHER" id="PTHR47784:SF5">
    <property type="entry name" value="STEROL UPTAKE CONTROL PROTEIN 2"/>
    <property type="match status" value="1"/>
</dbReference>
<keyword evidence="1" id="KW-0805">Transcription regulation</keyword>
<evidence type="ECO:0000256" key="3">
    <source>
        <dbReference type="ARBA" id="ARBA00023163"/>
    </source>
</evidence>
<dbReference type="InterPro" id="IPR021858">
    <property type="entry name" value="Fun_TF"/>
</dbReference>
<comment type="caution">
    <text evidence="6">The sequence shown here is derived from an EMBL/GenBank/DDBJ whole genome shotgun (WGS) entry which is preliminary data.</text>
</comment>
<dbReference type="Proteomes" id="UP001161757">
    <property type="component" value="Unassembled WGS sequence"/>
</dbReference>
<dbReference type="PROSITE" id="PS00463">
    <property type="entry name" value="ZN2_CY6_FUNGAL_1"/>
    <property type="match status" value="1"/>
</dbReference>
<dbReference type="GO" id="GO:0008270">
    <property type="term" value="F:zinc ion binding"/>
    <property type="evidence" value="ECO:0007669"/>
    <property type="project" value="InterPro"/>
</dbReference>
<dbReference type="InterPro" id="IPR036864">
    <property type="entry name" value="Zn2-C6_fun-type_DNA-bd_sf"/>
</dbReference>
<dbReference type="Pfam" id="PF11951">
    <property type="entry name" value="Fungal_trans_2"/>
    <property type="match status" value="1"/>
</dbReference>
<evidence type="ECO:0000256" key="1">
    <source>
        <dbReference type="ARBA" id="ARBA00023015"/>
    </source>
</evidence>
<dbReference type="EMBL" id="JAJGCB010000002">
    <property type="protein sequence ID" value="KAJ8995023.1"/>
    <property type="molecule type" value="Genomic_DNA"/>
</dbReference>